<dbReference type="Proteomes" id="UP000595140">
    <property type="component" value="Unassembled WGS sequence"/>
</dbReference>
<evidence type="ECO:0000313" key="2">
    <source>
        <dbReference type="EMBL" id="VFQ81951.1"/>
    </source>
</evidence>
<feature type="transmembrane region" description="Helical" evidence="1">
    <location>
        <begin position="44"/>
        <end position="67"/>
    </location>
</feature>
<keyword evidence="1" id="KW-0472">Membrane</keyword>
<keyword evidence="1" id="KW-0812">Transmembrane</keyword>
<gene>
    <name evidence="2" type="ORF">CCAM_LOCUS23727</name>
</gene>
<reference evidence="2 3" key="1">
    <citation type="submission" date="2018-04" db="EMBL/GenBank/DDBJ databases">
        <authorList>
            <person name="Vogel A."/>
        </authorList>
    </citation>
    <scope>NUCLEOTIDE SEQUENCE [LARGE SCALE GENOMIC DNA]</scope>
</reference>
<dbReference type="EMBL" id="OOIL02002262">
    <property type="protein sequence ID" value="VFQ81951.1"/>
    <property type="molecule type" value="Genomic_DNA"/>
</dbReference>
<evidence type="ECO:0000313" key="3">
    <source>
        <dbReference type="Proteomes" id="UP000595140"/>
    </source>
</evidence>
<organism evidence="2 3">
    <name type="scientific">Cuscuta campestris</name>
    <dbReference type="NCBI Taxonomy" id="132261"/>
    <lineage>
        <taxon>Eukaryota</taxon>
        <taxon>Viridiplantae</taxon>
        <taxon>Streptophyta</taxon>
        <taxon>Embryophyta</taxon>
        <taxon>Tracheophyta</taxon>
        <taxon>Spermatophyta</taxon>
        <taxon>Magnoliopsida</taxon>
        <taxon>eudicotyledons</taxon>
        <taxon>Gunneridae</taxon>
        <taxon>Pentapetalae</taxon>
        <taxon>asterids</taxon>
        <taxon>lamiids</taxon>
        <taxon>Solanales</taxon>
        <taxon>Convolvulaceae</taxon>
        <taxon>Cuscuteae</taxon>
        <taxon>Cuscuta</taxon>
        <taxon>Cuscuta subgen. Grammica</taxon>
        <taxon>Cuscuta sect. Cleistogrammica</taxon>
    </lineage>
</organism>
<feature type="transmembrane region" description="Helical" evidence="1">
    <location>
        <begin position="16"/>
        <end position="37"/>
    </location>
</feature>
<dbReference type="AlphaFoldDB" id="A0A484LZG1"/>
<evidence type="ECO:0000256" key="1">
    <source>
        <dbReference type="SAM" id="Phobius"/>
    </source>
</evidence>
<protein>
    <submittedName>
        <fullName evidence="2">Uncharacterized protein</fullName>
    </submittedName>
</protein>
<name>A0A484LZG1_9ASTE</name>
<sequence length="70" mass="8176">MRTHYWVFCSIENLELYHWTPLSLLLLVLLWVLLIWISYKGLGVLLCHWFTAHGLLAVFSNLEAAVWGGF</sequence>
<proteinExistence type="predicted"/>
<accession>A0A484LZG1</accession>
<keyword evidence="3" id="KW-1185">Reference proteome</keyword>
<keyword evidence="1" id="KW-1133">Transmembrane helix</keyword>